<dbReference type="InterPro" id="IPR012347">
    <property type="entry name" value="Ferritin-like"/>
</dbReference>
<dbReference type="Proteomes" id="UP000030661">
    <property type="component" value="Unassembled WGS sequence"/>
</dbReference>
<dbReference type="PANTHER" id="PTHR33531:SF10">
    <property type="entry name" value="BLR7895 PROTEIN"/>
    <property type="match status" value="1"/>
</dbReference>
<dbReference type="STRING" id="1499967.U27_00632"/>
<evidence type="ECO:0000313" key="2">
    <source>
        <dbReference type="EMBL" id="GAK60734.1"/>
    </source>
</evidence>
<dbReference type="Gene3D" id="1.20.1260.10">
    <property type="match status" value="1"/>
</dbReference>
<dbReference type="GO" id="GO:0016491">
    <property type="term" value="F:oxidoreductase activity"/>
    <property type="evidence" value="ECO:0007669"/>
    <property type="project" value="InterPro"/>
</dbReference>
<dbReference type="Pfam" id="PF02915">
    <property type="entry name" value="Rubrerythrin"/>
    <property type="match status" value="1"/>
</dbReference>
<dbReference type="eggNOG" id="COG1633">
    <property type="taxonomic scope" value="Bacteria"/>
</dbReference>
<evidence type="ECO:0000313" key="3">
    <source>
        <dbReference type="Proteomes" id="UP000030661"/>
    </source>
</evidence>
<sequence>METILKIFEYAMTMEKQGQQFYLKYKDTVEGERFQEIFASLARVEEEHYALLKKQYDLMKQEGTLGDFDAELSHGDEIFERVLRQEQAMKDPEADQSLNNLAIMRMAYLIEKDFADFYKKAVEQADSLEAKKLLSSLAAWEEKHRQMFYDDYQELMEANWGEQGFAPF</sequence>
<dbReference type="AlphaFoldDB" id="A0A081C829"/>
<dbReference type="HOGENOM" id="CLU_125830_0_0_0"/>
<accession>A0A081C829</accession>
<dbReference type="SUPFAM" id="SSF47240">
    <property type="entry name" value="Ferritin-like"/>
    <property type="match status" value="1"/>
</dbReference>
<gene>
    <name evidence="2" type="ORF">U27_00632</name>
</gene>
<name>A0A081C829_VECG1</name>
<dbReference type="InterPro" id="IPR009078">
    <property type="entry name" value="Ferritin-like_SF"/>
</dbReference>
<dbReference type="EMBL" id="DF820474">
    <property type="protein sequence ID" value="GAK60734.1"/>
    <property type="molecule type" value="Genomic_DNA"/>
</dbReference>
<proteinExistence type="predicted"/>
<organism evidence="2">
    <name type="scientific">Vecturithrix granuli</name>
    <dbReference type="NCBI Taxonomy" id="1499967"/>
    <lineage>
        <taxon>Bacteria</taxon>
        <taxon>Candidatus Moduliflexota</taxon>
        <taxon>Candidatus Vecturitrichia</taxon>
        <taxon>Candidatus Vecturitrichales</taxon>
        <taxon>Candidatus Vecturitrichaceae</taxon>
        <taxon>Candidatus Vecturithrix</taxon>
    </lineage>
</organism>
<feature type="domain" description="Rubrerythrin diiron-binding" evidence="1">
    <location>
        <begin position="7"/>
        <end position="148"/>
    </location>
</feature>
<protein>
    <submittedName>
        <fullName evidence="2">Putative Rubrerythrin</fullName>
    </submittedName>
</protein>
<dbReference type="CDD" id="cd01045">
    <property type="entry name" value="Ferritin_like_AB"/>
    <property type="match status" value="1"/>
</dbReference>
<dbReference type="InterPro" id="IPR003251">
    <property type="entry name" value="Rr_diiron-bd_dom"/>
</dbReference>
<dbReference type="GO" id="GO:0046872">
    <property type="term" value="F:metal ion binding"/>
    <property type="evidence" value="ECO:0007669"/>
    <property type="project" value="InterPro"/>
</dbReference>
<evidence type="ECO:0000259" key="1">
    <source>
        <dbReference type="Pfam" id="PF02915"/>
    </source>
</evidence>
<dbReference type="PANTHER" id="PTHR33531">
    <property type="entry name" value="RUBRERYTHRIN SUBFAMILY"/>
    <property type="match status" value="1"/>
</dbReference>
<reference evidence="2" key="1">
    <citation type="journal article" date="2015" name="PeerJ">
        <title>First genomic representation of candidate bacterial phylum KSB3 points to enhanced environmental sensing as a trigger of wastewater bulking.</title>
        <authorList>
            <person name="Sekiguchi Y."/>
            <person name="Ohashi A."/>
            <person name="Parks D.H."/>
            <person name="Yamauchi T."/>
            <person name="Tyson G.W."/>
            <person name="Hugenholtz P."/>
        </authorList>
    </citation>
    <scope>NUCLEOTIDE SEQUENCE [LARGE SCALE GENOMIC DNA]</scope>
</reference>
<keyword evidence="3" id="KW-1185">Reference proteome</keyword>